<dbReference type="OrthoDB" id="10021397at2759"/>
<feature type="compositionally biased region" description="Pro residues" evidence="13">
    <location>
        <begin position="1738"/>
        <end position="1751"/>
    </location>
</feature>
<dbReference type="SMART" id="SM00343">
    <property type="entry name" value="ZnF_C2HC"/>
    <property type="match status" value="2"/>
</dbReference>
<feature type="compositionally biased region" description="Basic and acidic residues" evidence="13">
    <location>
        <begin position="1775"/>
        <end position="1785"/>
    </location>
</feature>
<dbReference type="Gene3D" id="4.10.60.10">
    <property type="entry name" value="Zinc finger, CCHC-type"/>
    <property type="match status" value="1"/>
</dbReference>
<feature type="region of interest" description="Disordered" evidence="13">
    <location>
        <begin position="1234"/>
        <end position="1366"/>
    </location>
</feature>
<feature type="region of interest" description="Disordered" evidence="13">
    <location>
        <begin position="1088"/>
        <end position="1119"/>
    </location>
</feature>
<evidence type="ECO:0000256" key="2">
    <source>
        <dbReference type="ARBA" id="ARBA00010382"/>
    </source>
</evidence>
<evidence type="ECO:0000256" key="13">
    <source>
        <dbReference type="SAM" id="MobiDB-lite"/>
    </source>
</evidence>
<feature type="compositionally biased region" description="Pro residues" evidence="13">
    <location>
        <begin position="1528"/>
        <end position="1539"/>
    </location>
</feature>
<evidence type="ECO:0000256" key="9">
    <source>
        <dbReference type="ARBA" id="ARBA00023187"/>
    </source>
</evidence>
<dbReference type="CDD" id="cd02395">
    <property type="entry name" value="KH-I_BBP"/>
    <property type="match status" value="1"/>
</dbReference>
<dbReference type="GO" id="GO:0008270">
    <property type="term" value="F:zinc ion binding"/>
    <property type="evidence" value="ECO:0007669"/>
    <property type="project" value="UniProtKB-KW"/>
</dbReference>
<feature type="compositionally biased region" description="Basic and acidic residues" evidence="13">
    <location>
        <begin position="686"/>
        <end position="695"/>
    </location>
</feature>
<gene>
    <name evidence="16" type="ORF">CBR_g12258</name>
</gene>
<dbReference type="InterPro" id="IPR047086">
    <property type="entry name" value="SF1-HH_sf"/>
</dbReference>
<comment type="similarity">
    <text evidence="2">Belongs to the BBP/SF1 family.</text>
</comment>
<evidence type="ECO:0000259" key="15">
    <source>
        <dbReference type="PROSITE" id="PS50158"/>
    </source>
</evidence>
<evidence type="ECO:0000259" key="14">
    <source>
        <dbReference type="PROSITE" id="PS50102"/>
    </source>
</evidence>
<keyword evidence="5" id="KW-0677">Repeat</keyword>
<dbReference type="Pfam" id="PF16275">
    <property type="entry name" value="SF1-HH"/>
    <property type="match status" value="1"/>
</dbReference>
<dbReference type="InterPro" id="IPR004087">
    <property type="entry name" value="KH_dom"/>
</dbReference>
<feature type="compositionally biased region" description="Basic and acidic residues" evidence="13">
    <location>
        <begin position="1097"/>
        <end position="1119"/>
    </location>
</feature>
<dbReference type="FunFam" id="3.30.1370.10:FF:000047">
    <property type="entry name" value="splicing factor-like protein 1"/>
    <property type="match status" value="1"/>
</dbReference>
<dbReference type="SUPFAM" id="SSF54791">
    <property type="entry name" value="Eukaryotic type KH-domain (KH-domain type I)"/>
    <property type="match status" value="1"/>
</dbReference>
<evidence type="ECO:0000256" key="12">
    <source>
        <dbReference type="PROSITE-ProRule" id="PRU00176"/>
    </source>
</evidence>
<dbReference type="PANTHER" id="PTHR11208:SF45">
    <property type="entry name" value="SPLICING FACTOR 1"/>
    <property type="match status" value="1"/>
</dbReference>
<dbReference type="PROSITE" id="PS50102">
    <property type="entry name" value="RRM"/>
    <property type="match status" value="1"/>
</dbReference>
<evidence type="ECO:0000256" key="3">
    <source>
        <dbReference type="ARBA" id="ARBA00022664"/>
    </source>
</evidence>
<dbReference type="GO" id="GO:0006397">
    <property type="term" value="P:mRNA processing"/>
    <property type="evidence" value="ECO:0007669"/>
    <property type="project" value="UniProtKB-KW"/>
</dbReference>
<name>A0A388KRJ4_CHABU</name>
<feature type="compositionally biased region" description="Gly residues" evidence="13">
    <location>
        <begin position="1454"/>
        <end position="1486"/>
    </location>
</feature>
<evidence type="ECO:0000256" key="1">
    <source>
        <dbReference type="ARBA" id="ARBA00004123"/>
    </source>
</evidence>
<dbReference type="InterPro" id="IPR000504">
    <property type="entry name" value="RRM_dom"/>
</dbReference>
<dbReference type="EMBL" id="BFEA01000170">
    <property type="protein sequence ID" value="GBG72690.1"/>
    <property type="molecule type" value="Genomic_DNA"/>
</dbReference>
<feature type="compositionally biased region" description="Basic and acidic residues" evidence="13">
    <location>
        <begin position="776"/>
        <end position="811"/>
    </location>
</feature>
<keyword evidence="6 11" id="KW-0863">Zinc-finger</keyword>
<dbReference type="GO" id="GO:0005737">
    <property type="term" value="C:cytoplasm"/>
    <property type="evidence" value="ECO:0007669"/>
    <property type="project" value="UniProtKB-ARBA"/>
</dbReference>
<dbReference type="Pfam" id="PF00076">
    <property type="entry name" value="RRM_1"/>
    <property type="match status" value="1"/>
</dbReference>
<feature type="compositionally biased region" description="Gly residues" evidence="13">
    <location>
        <begin position="1235"/>
        <end position="1256"/>
    </location>
</feature>
<dbReference type="InterPro" id="IPR001878">
    <property type="entry name" value="Znf_CCHC"/>
</dbReference>
<feature type="domain" description="CCHC-type" evidence="15">
    <location>
        <begin position="1174"/>
        <end position="1189"/>
    </location>
</feature>
<comment type="caution">
    <text evidence="16">The sequence shown here is derived from an EMBL/GenBank/DDBJ whole genome shotgun (WGS) entry which is preliminary data.</text>
</comment>
<evidence type="ECO:0000256" key="7">
    <source>
        <dbReference type="ARBA" id="ARBA00022833"/>
    </source>
</evidence>
<dbReference type="SUPFAM" id="SSF57756">
    <property type="entry name" value="Retrovirus zinc finger-like domains"/>
    <property type="match status" value="1"/>
</dbReference>
<feature type="region of interest" description="Disordered" evidence="13">
    <location>
        <begin position="683"/>
        <end position="938"/>
    </location>
</feature>
<dbReference type="Gene3D" id="3.30.70.330">
    <property type="match status" value="1"/>
</dbReference>
<evidence type="ECO:0000256" key="8">
    <source>
        <dbReference type="ARBA" id="ARBA00022884"/>
    </source>
</evidence>
<feature type="compositionally biased region" description="Gly residues" evidence="13">
    <location>
        <begin position="1282"/>
        <end position="1310"/>
    </location>
</feature>
<dbReference type="PROSITE" id="PS50158">
    <property type="entry name" value="ZF_CCHC"/>
    <property type="match status" value="1"/>
</dbReference>
<keyword evidence="3" id="KW-0507">mRNA processing</keyword>
<dbReference type="FunFam" id="4.10.60.10:FF:000011">
    <property type="entry name" value="splicing factor 1"/>
    <property type="match status" value="1"/>
</dbReference>
<feature type="compositionally biased region" description="Low complexity" evidence="13">
    <location>
        <begin position="1682"/>
        <end position="1693"/>
    </location>
</feature>
<keyword evidence="4" id="KW-0479">Metal-binding</keyword>
<dbReference type="GO" id="GO:0010629">
    <property type="term" value="P:negative regulation of gene expression"/>
    <property type="evidence" value="ECO:0007669"/>
    <property type="project" value="UniProtKB-ARBA"/>
</dbReference>
<feature type="compositionally biased region" description="Gly residues" evidence="13">
    <location>
        <begin position="1345"/>
        <end position="1360"/>
    </location>
</feature>
<feature type="region of interest" description="Disordered" evidence="13">
    <location>
        <begin position="1562"/>
        <end position="1785"/>
    </location>
</feature>
<evidence type="ECO:0000256" key="10">
    <source>
        <dbReference type="ARBA" id="ARBA00023242"/>
    </source>
</evidence>
<dbReference type="Gene3D" id="3.30.1370.10">
    <property type="entry name" value="K Homology domain, type 1"/>
    <property type="match status" value="1"/>
</dbReference>
<organism evidence="16 17">
    <name type="scientific">Chara braunii</name>
    <name type="common">Braun's stonewort</name>
    <dbReference type="NCBI Taxonomy" id="69332"/>
    <lineage>
        <taxon>Eukaryota</taxon>
        <taxon>Viridiplantae</taxon>
        <taxon>Streptophyta</taxon>
        <taxon>Charophyceae</taxon>
        <taxon>Charales</taxon>
        <taxon>Characeae</taxon>
        <taxon>Chara</taxon>
    </lineage>
</organism>
<evidence type="ECO:0000313" key="17">
    <source>
        <dbReference type="Proteomes" id="UP000265515"/>
    </source>
</evidence>
<dbReference type="InterPro" id="IPR012677">
    <property type="entry name" value="Nucleotide-bd_a/b_plait_sf"/>
</dbReference>
<dbReference type="InterPro" id="IPR036612">
    <property type="entry name" value="KH_dom_type_1_sf"/>
</dbReference>
<dbReference type="Pfam" id="PF22675">
    <property type="entry name" value="KH-I_KHDC4-BBP"/>
    <property type="match status" value="1"/>
</dbReference>
<reference evidence="16 17" key="1">
    <citation type="journal article" date="2018" name="Cell">
        <title>The Chara Genome: Secondary Complexity and Implications for Plant Terrestrialization.</title>
        <authorList>
            <person name="Nishiyama T."/>
            <person name="Sakayama H."/>
            <person name="Vries J.D."/>
            <person name="Buschmann H."/>
            <person name="Saint-Marcoux D."/>
            <person name="Ullrich K.K."/>
            <person name="Haas F.B."/>
            <person name="Vanderstraeten L."/>
            <person name="Becker D."/>
            <person name="Lang D."/>
            <person name="Vosolsobe S."/>
            <person name="Rombauts S."/>
            <person name="Wilhelmsson P.K.I."/>
            <person name="Janitza P."/>
            <person name="Kern R."/>
            <person name="Heyl A."/>
            <person name="Rumpler F."/>
            <person name="Villalobos L.I.A.C."/>
            <person name="Clay J.M."/>
            <person name="Skokan R."/>
            <person name="Toyoda A."/>
            <person name="Suzuki Y."/>
            <person name="Kagoshima H."/>
            <person name="Schijlen E."/>
            <person name="Tajeshwar N."/>
            <person name="Catarino B."/>
            <person name="Hetherington A.J."/>
            <person name="Saltykova A."/>
            <person name="Bonnot C."/>
            <person name="Breuninger H."/>
            <person name="Symeonidi A."/>
            <person name="Radhakrishnan G.V."/>
            <person name="Van Nieuwerburgh F."/>
            <person name="Deforce D."/>
            <person name="Chang C."/>
            <person name="Karol K.G."/>
            <person name="Hedrich R."/>
            <person name="Ulvskov P."/>
            <person name="Glockner G."/>
            <person name="Delwiche C.F."/>
            <person name="Petrasek J."/>
            <person name="Van de Peer Y."/>
            <person name="Friml J."/>
            <person name="Beilby M."/>
            <person name="Dolan L."/>
            <person name="Kohara Y."/>
            <person name="Sugano S."/>
            <person name="Fujiyama A."/>
            <person name="Delaux P.-M."/>
            <person name="Quint M."/>
            <person name="TheiBen G."/>
            <person name="Hagemann M."/>
            <person name="Harholt J."/>
            <person name="Dunand C."/>
            <person name="Zachgo S."/>
            <person name="Langdale J."/>
            <person name="Maumus F."/>
            <person name="Straeten D.V.D."/>
            <person name="Gould S.B."/>
            <person name="Rensing S.A."/>
        </authorList>
    </citation>
    <scope>NUCLEOTIDE SEQUENCE [LARGE SCALE GENOMIC DNA]</scope>
    <source>
        <strain evidence="16 17">S276</strain>
    </source>
</reference>
<feature type="compositionally biased region" description="Basic and acidic residues" evidence="13">
    <location>
        <begin position="1311"/>
        <end position="1325"/>
    </location>
</feature>
<dbReference type="InterPro" id="IPR045071">
    <property type="entry name" value="BBP-like"/>
</dbReference>
<dbReference type="STRING" id="69332.A0A388KRJ4"/>
<dbReference type="GO" id="GO:0009967">
    <property type="term" value="P:positive regulation of signal transduction"/>
    <property type="evidence" value="ECO:0007669"/>
    <property type="project" value="UniProtKB-ARBA"/>
</dbReference>
<dbReference type="GO" id="GO:0008380">
    <property type="term" value="P:RNA splicing"/>
    <property type="evidence" value="ECO:0007669"/>
    <property type="project" value="UniProtKB-KW"/>
</dbReference>
<keyword evidence="10" id="KW-0539">Nucleus</keyword>
<keyword evidence="7" id="KW-0862">Zinc</keyword>
<keyword evidence="8 12" id="KW-0694">RNA-binding</keyword>
<accession>A0A388KRJ4</accession>
<dbReference type="SUPFAM" id="SSF54928">
    <property type="entry name" value="RNA-binding domain, RBD"/>
    <property type="match status" value="1"/>
</dbReference>
<evidence type="ECO:0000313" key="16">
    <source>
        <dbReference type="EMBL" id="GBG72690.1"/>
    </source>
</evidence>
<feature type="compositionally biased region" description="Basic and acidic residues" evidence="13">
    <location>
        <begin position="727"/>
        <end position="736"/>
    </location>
</feature>
<dbReference type="InterPro" id="IPR036875">
    <property type="entry name" value="Znf_CCHC_sf"/>
</dbReference>
<evidence type="ECO:0000256" key="11">
    <source>
        <dbReference type="PROSITE-ProRule" id="PRU00047"/>
    </source>
</evidence>
<dbReference type="Gene3D" id="6.10.140.1790">
    <property type="match status" value="1"/>
</dbReference>
<dbReference type="PANTHER" id="PTHR11208">
    <property type="entry name" value="RNA-BINDING PROTEIN RELATED"/>
    <property type="match status" value="1"/>
</dbReference>
<dbReference type="InterPro" id="IPR055256">
    <property type="entry name" value="KH_1_KHDC4/BBP-like"/>
</dbReference>
<evidence type="ECO:0000256" key="5">
    <source>
        <dbReference type="ARBA" id="ARBA00022737"/>
    </source>
</evidence>
<feature type="region of interest" description="Disordered" evidence="13">
    <location>
        <begin position="1449"/>
        <end position="1539"/>
    </location>
</feature>
<feature type="compositionally biased region" description="Gly residues" evidence="13">
    <location>
        <begin position="1326"/>
        <end position="1338"/>
    </location>
</feature>
<proteinExistence type="inferred from homology"/>
<feature type="compositionally biased region" description="Gly residues" evidence="13">
    <location>
        <begin position="47"/>
        <end position="70"/>
    </location>
</feature>
<keyword evidence="9" id="KW-0508">mRNA splicing</keyword>
<keyword evidence="17" id="KW-1185">Reference proteome</keyword>
<dbReference type="SMART" id="SM00360">
    <property type="entry name" value="RRM"/>
    <property type="match status" value="1"/>
</dbReference>
<dbReference type="InterPro" id="IPR032570">
    <property type="entry name" value="SF1-HH"/>
</dbReference>
<feature type="compositionally biased region" description="Low complexity" evidence="13">
    <location>
        <begin position="1502"/>
        <end position="1513"/>
    </location>
</feature>
<dbReference type="FunFam" id="3.30.70.330:FF:000383">
    <property type="entry name" value="Sex lethal, isoform D"/>
    <property type="match status" value="1"/>
</dbReference>
<dbReference type="PROSITE" id="PS50084">
    <property type="entry name" value="KH_TYPE_1"/>
    <property type="match status" value="1"/>
</dbReference>
<dbReference type="SMART" id="SM00322">
    <property type="entry name" value="KH"/>
    <property type="match status" value="1"/>
</dbReference>
<evidence type="ECO:0008006" key="18">
    <source>
        <dbReference type="Google" id="ProtNLM"/>
    </source>
</evidence>
<evidence type="ECO:0000256" key="4">
    <source>
        <dbReference type="ARBA" id="ARBA00022723"/>
    </source>
</evidence>
<dbReference type="GO" id="GO:0005634">
    <property type="term" value="C:nucleus"/>
    <property type="evidence" value="ECO:0007669"/>
    <property type="project" value="UniProtKB-SubCell"/>
</dbReference>
<feature type="region of interest" description="Disordered" evidence="13">
    <location>
        <begin position="45"/>
        <end position="73"/>
    </location>
</feature>
<feature type="region of interest" description="Disordered" evidence="13">
    <location>
        <begin position="983"/>
        <end position="1004"/>
    </location>
</feature>
<feature type="compositionally biased region" description="Pro residues" evidence="13">
    <location>
        <begin position="1648"/>
        <end position="1681"/>
    </location>
</feature>
<evidence type="ECO:0000256" key="6">
    <source>
        <dbReference type="ARBA" id="ARBA00022771"/>
    </source>
</evidence>
<dbReference type="Gramene" id="GBG72690">
    <property type="protein sequence ID" value="GBG72690"/>
    <property type="gene ID" value="CBR_g12258"/>
</dbReference>
<dbReference type="GO" id="GO:0003729">
    <property type="term" value="F:mRNA binding"/>
    <property type="evidence" value="ECO:0007669"/>
    <property type="project" value="TreeGrafter"/>
</dbReference>
<dbReference type="GO" id="GO:0048024">
    <property type="term" value="P:regulation of mRNA splicing, via spliceosome"/>
    <property type="evidence" value="ECO:0007669"/>
    <property type="project" value="TreeGrafter"/>
</dbReference>
<protein>
    <recommendedName>
        <fullName evidence="18">Branchpoint-bridging protein</fullName>
    </recommendedName>
</protein>
<feature type="domain" description="RRM" evidence="14">
    <location>
        <begin position="1371"/>
        <end position="1449"/>
    </location>
</feature>
<feature type="compositionally biased region" description="Gly residues" evidence="13">
    <location>
        <begin position="903"/>
        <end position="921"/>
    </location>
</feature>
<comment type="subcellular location">
    <subcellularLocation>
        <location evidence="1">Nucleus</location>
    </subcellularLocation>
</comment>
<dbReference type="Proteomes" id="UP000265515">
    <property type="component" value="Unassembled WGS sequence"/>
</dbReference>
<sequence>MDFGPVASTEAFLSSLEAEGMEGMASAGRVANEQHVSTVQGYEQQSGEGGLYGHGVGQQQGYDHQGGGQSYGHSDGRAFEQQSLHHDYGQGNQFEPGGISGGGSGHEQQVGETGGLARFEQGGALAHGATAHEYGHPGHQGSSIVQGLMEQRTTTGYEQAPASTAQDFDQNSAQAVYDVAREVHVAPRFDPSAIHVAGYDQVNGGESKPAGQGFDGTTALEQKGSYVEQGSGGIRGARGFEHMVAEQGLGGGFQPGGGEVIAHMVADQGQGGGFQPGGGEVIAHRGFEQSSVVHRYDGADATAADGYVGQQTAGLVVASSFEQTSTILYEQRVSGTLQDFDKCAVQGYSQSGLELSTAQKLQPATTSSIHSYDQKGASAAGVIRDFDLMTTSQGVEGRGIMPGYEQGTPTTAPLSVSAEQGGIIVPPRPGGFDQRASGMQQGYELSQGTAAAQGQGLSFEQQLSYPPDGTGAGGSTIVVNNVSVERFAQQRVEGSEAYEGREGGGAGAKVFEQRAAASAQEREQLNGLSAGLAIEREKQGVAQGYPQVCAGMTAEPLGAFGQQGGQQQVFDPAEQVAMVAPAAAAAAGGGFEQGAGVSGREYDRGQGFVTQVFERTPAEGLCQGAMLEQQQDVVQQGQLQHVEGENQQQSCEKRGGVQEFGQQGGAVGEGQVQAAAAAQNYTNMDVKMEHEDTKNGEGWGRRSNNSRFEAEPQYGDGKYGEGEGESGQDKQGKEEERNEEEIGPSPPSDWQMGAADHNGPHPPLPPEGSNDSENEGQQHELLRQQDEHEWWRYHQQRDQRGQDQEGEEGHAEAGVLFGRTTSAHSDQRGMEDGNNGAARSEPESSGGGNQSSTGGGAAQSTGGGGVGEGVSGGGGGSMGETTSGKKRRSRWGPQSEESNERNGGSGGAGGGGEGQDNGEGTGGKKRKSRWAEDPSKSAVVSVAPLIGQVQLPNFVKELMGGMDMNPETQALNLRLHDINRKLQTGQVLEDKPPEQRSPSPEPIYDNMGIRINTREYRAREKMMKERQDVIAELIKKNPNFKPPADYKPGKKSKKLFIPLKEYPGYNFIGLIIGPRGNTQKRMEKETGAKIAIRGKGSVKEGRSQQGRRDQKPDPAENEDLHVLIQADTEDQLERAAAMIEKLLVPVEEGKNEHKRTQLRELALLNGTLRDDEYCRLCGEPGHRQYTCPSRHTTFKADLTCRICGDGGHPTIDCPMKGTAQANKMDAEYKSFLAELGGGNPGDGGDGGEGSGGGEVGGMRRQVTPPALMGPSQGMMMNDLHDGGLGGGGPAPWNGNGGAMGGHVGGEGGRGGGDRGERGGLDRGGDRGGGGGGGGGGGQMHMPFGGPQGSGGGSHQHGGLGATSRSKEADDSNLYVGYLPSMVDDEGLLLLFSQFGRVEDAKVIRDRNTGQSKGYGFVKYSDAASATQAVAAMNGFRVDGKFLAVRVAGRPPPGSGGGGGGMGGGMGGPGMGPGGPGLGNQGMGPGGSQPMMFSHGDNGTMAGPGQQQPPTSAAGPPPPMVGGHMPPWGVQPPPGGMPGTPLPPQGGGGMGVPPPFGGPFGPPMPPPFGGGMPPPPQPPPFGGMFGAGAFPPPPMPQNSVPGGTGGPPAGISSAPMGAPPHSGAMGPPPITMSGPPMSGPTPLSGQPPATGPPPPSGPPPAGPPPSAPPSAGPPPPSGPGPLPSGLAMPGAGPATSGVMMGSFAPPPPPPFGGFYNGPLPVQGGPAGPGSSAGGTQALPPLPTSQGPPPPWAEPRAVVSAGVAGGSLPASSPVESEYERFMKEMGR</sequence>
<feature type="compositionally biased region" description="Gly residues" evidence="13">
    <location>
        <begin position="845"/>
        <end position="878"/>
    </location>
</feature>
<feature type="compositionally biased region" description="Pro residues" evidence="13">
    <location>
        <begin position="1562"/>
        <end position="1580"/>
    </location>
</feature>
<dbReference type="InterPro" id="IPR035979">
    <property type="entry name" value="RBD_domain_sf"/>
</dbReference>